<dbReference type="Proteomes" id="UP000069205">
    <property type="component" value="Chromosome"/>
</dbReference>
<dbReference type="OrthoDB" id="789223at2"/>
<proteinExistence type="predicted"/>
<evidence type="ECO:0000313" key="2">
    <source>
        <dbReference type="EMBL" id="ALA60122.1"/>
    </source>
</evidence>
<reference evidence="2 3" key="1">
    <citation type="journal article" date="2015" name="Proc. Natl. Acad. Sci. U.S.A.">
        <title>Expanded metabolic versatility of ubiquitous nitrite-oxidizing bacteria from the genus Nitrospira.</title>
        <authorList>
            <person name="Koch H."/>
            <person name="Lucker S."/>
            <person name="Albertsen M."/>
            <person name="Kitzinger K."/>
            <person name="Herbold C."/>
            <person name="Spieck E."/>
            <person name="Nielsen P.H."/>
            <person name="Wagner M."/>
            <person name="Daims H."/>
        </authorList>
    </citation>
    <scope>NUCLEOTIDE SEQUENCE [LARGE SCALE GENOMIC DNA]</scope>
    <source>
        <strain evidence="2 3">NSP M-1</strain>
    </source>
</reference>
<dbReference type="EMBL" id="CP011801">
    <property type="protein sequence ID" value="ALA60122.1"/>
    <property type="molecule type" value="Genomic_DNA"/>
</dbReference>
<dbReference type="InterPro" id="IPR025375">
    <property type="entry name" value="DUF4365"/>
</dbReference>
<organism evidence="2 3">
    <name type="scientific">Nitrospira moscoviensis</name>
    <dbReference type="NCBI Taxonomy" id="42253"/>
    <lineage>
        <taxon>Bacteria</taxon>
        <taxon>Pseudomonadati</taxon>
        <taxon>Nitrospirota</taxon>
        <taxon>Nitrospiria</taxon>
        <taxon>Nitrospirales</taxon>
        <taxon>Nitrospiraceae</taxon>
        <taxon>Nitrospira</taxon>
    </lineage>
</organism>
<dbReference type="STRING" id="42253.NITMOv2_3731"/>
<sequence>MQNPNDIPDKVAHPASFIGQNAINLIATIVARMGHLWSPTNSHSDIGIDGYIELCRESEGGKRTGTNFIIQVQSKGTDKPWAHEDATGFVFKVDLSDLKHWLAGNQPVILVVSRPASSEAYWISVKDYFSSLEAKKTRTIYFKKSLHRFDESASHALQRLAVPHSSGISLDQPPKSEVLHSNALPLIRYPQTIFRAKTRFKIESSVRDKAEALGLDIGREWFLKDGMVTSFLSLNGEAWRQLLTQKAVETISTSTLSDSDSSDSRNDFVRLLNYSLTSFLRVRGLRRFKINRQKSLYYFRAGRESIERKIKWGARSVERTVVQTLYAKTDPSRVLCYRHTGFISRFLKLGQNWHLVVEPTYHFTVDGQKEYALREEYLSGIKRFEKHQAVSNNIKFWAHFLSYSDLFQGGSDLLAFGPALEYQCPDGIVDSDWLSHADDEEKEILGADLIDDSQMSLL</sequence>
<name>A0A0K2GHL4_NITMO</name>
<accession>A0A0K2GHL4</accession>
<feature type="domain" description="DUF4365" evidence="1">
    <location>
        <begin position="20"/>
        <end position="160"/>
    </location>
</feature>
<gene>
    <name evidence="2" type="ORF">NITMOv2_3731</name>
</gene>
<evidence type="ECO:0000259" key="1">
    <source>
        <dbReference type="Pfam" id="PF14280"/>
    </source>
</evidence>
<protein>
    <recommendedName>
        <fullName evidence="1">DUF4365 domain-containing protein</fullName>
    </recommendedName>
</protein>
<dbReference type="AlphaFoldDB" id="A0A0K2GHL4"/>
<evidence type="ECO:0000313" key="3">
    <source>
        <dbReference type="Proteomes" id="UP000069205"/>
    </source>
</evidence>
<dbReference type="Pfam" id="PF14280">
    <property type="entry name" value="DUF4365"/>
    <property type="match status" value="1"/>
</dbReference>
<dbReference type="PATRIC" id="fig|42253.5.peg.3681"/>
<dbReference type="RefSeq" id="WP_053381025.1">
    <property type="nucleotide sequence ID" value="NZ_CP011801.1"/>
</dbReference>
<keyword evidence="3" id="KW-1185">Reference proteome</keyword>
<dbReference type="KEGG" id="nmv:NITMOv2_3731"/>